<feature type="transmembrane region" description="Helical" evidence="12">
    <location>
        <begin position="146"/>
        <end position="170"/>
    </location>
</feature>
<reference evidence="13" key="1">
    <citation type="submission" date="2017-11" db="EMBL/GenBank/DDBJ databases">
        <title>The sensing device of the deep-sea amphipod.</title>
        <authorList>
            <person name="Kobayashi H."/>
            <person name="Nagahama T."/>
            <person name="Arai W."/>
            <person name="Sasagawa Y."/>
            <person name="Umeda M."/>
            <person name="Hayashi T."/>
            <person name="Nikaido I."/>
            <person name="Watanabe H."/>
            <person name="Oguri K."/>
            <person name="Kitazato H."/>
            <person name="Fujioka K."/>
            <person name="Kido Y."/>
            <person name="Takami H."/>
        </authorList>
    </citation>
    <scope>NUCLEOTIDE SEQUENCE</scope>
    <source>
        <tissue evidence="13">Whole body</tissue>
    </source>
</reference>
<keyword evidence="9 12" id="KW-0472">Membrane</keyword>
<evidence type="ECO:0000256" key="1">
    <source>
        <dbReference type="ARBA" id="ARBA00004651"/>
    </source>
</evidence>
<dbReference type="InterPro" id="IPR001734">
    <property type="entry name" value="Na/solute_symporter"/>
</dbReference>
<evidence type="ECO:0000256" key="5">
    <source>
        <dbReference type="ARBA" id="ARBA00022692"/>
    </source>
</evidence>
<feature type="transmembrane region" description="Helical" evidence="12">
    <location>
        <begin position="317"/>
        <end position="343"/>
    </location>
</feature>
<dbReference type="PROSITE" id="PS50283">
    <property type="entry name" value="NA_SOLUT_SYMP_3"/>
    <property type="match status" value="1"/>
</dbReference>
<feature type="transmembrane region" description="Helical" evidence="12">
    <location>
        <begin position="528"/>
        <end position="551"/>
    </location>
</feature>
<protein>
    <submittedName>
        <fullName evidence="13">Sodium-coupled monocarboxylate transporter 1-like</fullName>
    </submittedName>
</protein>
<evidence type="ECO:0000256" key="12">
    <source>
        <dbReference type="SAM" id="Phobius"/>
    </source>
</evidence>
<feature type="transmembrane region" description="Helical" evidence="12">
    <location>
        <begin position="182"/>
        <end position="201"/>
    </location>
</feature>
<feature type="transmembrane region" description="Helical" evidence="12">
    <location>
        <begin position="76"/>
        <end position="99"/>
    </location>
</feature>
<evidence type="ECO:0000256" key="3">
    <source>
        <dbReference type="ARBA" id="ARBA00022448"/>
    </source>
</evidence>
<evidence type="ECO:0000256" key="9">
    <source>
        <dbReference type="ARBA" id="ARBA00023136"/>
    </source>
</evidence>
<feature type="transmembrane region" description="Helical" evidence="12">
    <location>
        <begin position="232"/>
        <end position="251"/>
    </location>
</feature>
<dbReference type="Pfam" id="PF00474">
    <property type="entry name" value="SSF"/>
    <property type="match status" value="1"/>
</dbReference>
<accession>A0A6A7FST5</accession>
<dbReference type="GO" id="GO:0015293">
    <property type="term" value="F:symporter activity"/>
    <property type="evidence" value="ECO:0007669"/>
    <property type="project" value="TreeGrafter"/>
</dbReference>
<feature type="transmembrane region" description="Helical" evidence="12">
    <location>
        <begin position="46"/>
        <end position="64"/>
    </location>
</feature>
<keyword evidence="10" id="KW-0739">Sodium transport</keyword>
<name>A0A6A7FST5_9CRUS</name>
<feature type="transmembrane region" description="Helical" evidence="12">
    <location>
        <begin position="6"/>
        <end position="26"/>
    </location>
</feature>
<dbReference type="InterPro" id="IPR038377">
    <property type="entry name" value="Na/Glc_symporter_sf"/>
</dbReference>
<evidence type="ECO:0000256" key="6">
    <source>
        <dbReference type="ARBA" id="ARBA00022989"/>
    </source>
</evidence>
<organism evidence="13">
    <name type="scientific">Hirondellea gigas</name>
    <dbReference type="NCBI Taxonomy" id="1518452"/>
    <lineage>
        <taxon>Eukaryota</taxon>
        <taxon>Metazoa</taxon>
        <taxon>Ecdysozoa</taxon>
        <taxon>Arthropoda</taxon>
        <taxon>Crustacea</taxon>
        <taxon>Multicrustacea</taxon>
        <taxon>Malacostraca</taxon>
        <taxon>Eumalacostraca</taxon>
        <taxon>Peracarida</taxon>
        <taxon>Amphipoda</taxon>
        <taxon>Amphilochidea</taxon>
        <taxon>Lysianassida</taxon>
        <taxon>Lysianassidira</taxon>
        <taxon>Lysianassoidea</taxon>
        <taxon>Lysianassidae</taxon>
        <taxon>Hirondellea</taxon>
    </lineage>
</organism>
<feature type="transmembrane region" description="Helical" evidence="12">
    <location>
        <begin position="407"/>
        <end position="429"/>
    </location>
</feature>
<proteinExistence type="evidence at transcript level"/>
<keyword evidence="8" id="KW-0406">Ion transport</keyword>
<feature type="transmembrane region" description="Helical" evidence="12">
    <location>
        <begin position="271"/>
        <end position="297"/>
    </location>
</feature>
<feature type="transmembrane region" description="Helical" evidence="12">
    <location>
        <begin position="119"/>
        <end position="140"/>
    </location>
</feature>
<dbReference type="Gene3D" id="1.20.1730.10">
    <property type="entry name" value="Sodium/glucose cotransporter"/>
    <property type="match status" value="1"/>
</dbReference>
<comment type="subcellular location">
    <subcellularLocation>
        <location evidence="1">Cell membrane</location>
        <topology evidence="1">Multi-pass membrane protein</topology>
    </subcellularLocation>
</comment>
<keyword evidence="7" id="KW-0915">Sodium</keyword>
<dbReference type="InterPro" id="IPR051163">
    <property type="entry name" value="Sodium:Solute_Symporter_SSF"/>
</dbReference>
<evidence type="ECO:0000313" key="13">
    <source>
        <dbReference type="EMBL" id="LAC21132.1"/>
    </source>
</evidence>
<dbReference type="NCBIfam" id="TIGR00813">
    <property type="entry name" value="sss"/>
    <property type="match status" value="1"/>
</dbReference>
<evidence type="ECO:0000256" key="7">
    <source>
        <dbReference type="ARBA" id="ARBA00023053"/>
    </source>
</evidence>
<keyword evidence="3" id="KW-0813">Transport</keyword>
<evidence type="ECO:0000256" key="11">
    <source>
        <dbReference type="RuleBase" id="RU362091"/>
    </source>
</evidence>
<evidence type="ECO:0000256" key="2">
    <source>
        <dbReference type="ARBA" id="ARBA00006434"/>
    </source>
</evidence>
<evidence type="ECO:0000256" key="4">
    <source>
        <dbReference type="ARBA" id="ARBA00022475"/>
    </source>
</evidence>
<dbReference type="GO" id="GO:0006814">
    <property type="term" value="P:sodium ion transport"/>
    <property type="evidence" value="ECO:0007669"/>
    <property type="project" value="UniProtKB-KW"/>
</dbReference>
<feature type="transmembrane region" description="Helical" evidence="12">
    <location>
        <begin position="436"/>
        <end position="457"/>
    </location>
</feature>
<dbReference type="PANTHER" id="PTHR42985">
    <property type="entry name" value="SODIUM-COUPLED MONOCARBOXYLATE TRANSPORTER"/>
    <property type="match status" value="1"/>
</dbReference>
<dbReference type="GO" id="GO:0005886">
    <property type="term" value="C:plasma membrane"/>
    <property type="evidence" value="ECO:0007669"/>
    <property type="project" value="UniProtKB-SubCell"/>
</dbReference>
<keyword evidence="4" id="KW-1003">Cell membrane</keyword>
<dbReference type="PANTHER" id="PTHR42985:SF40">
    <property type="entry name" value="LD47995P-RELATED"/>
    <property type="match status" value="1"/>
</dbReference>
<dbReference type="AlphaFoldDB" id="A0A6A7FST5"/>
<keyword evidence="6 12" id="KW-1133">Transmembrane helix</keyword>
<comment type="similarity">
    <text evidence="2 11">Belongs to the sodium:solute symporter (SSF) (TC 2.A.21) family.</text>
</comment>
<keyword evidence="5 12" id="KW-0812">Transmembrane</keyword>
<evidence type="ECO:0000256" key="8">
    <source>
        <dbReference type="ARBA" id="ARBA00023065"/>
    </source>
</evidence>
<dbReference type="EMBL" id="IACT01001810">
    <property type="protein sequence ID" value="LAC21132.1"/>
    <property type="molecule type" value="mRNA"/>
</dbReference>
<evidence type="ECO:0000256" key="10">
    <source>
        <dbReference type="ARBA" id="ARBA00023201"/>
    </source>
</evidence>
<feature type="transmembrane region" description="Helical" evidence="12">
    <location>
        <begin position="382"/>
        <end position="401"/>
    </location>
</feature>
<sequence>MLGILDIILLLASLLITLAIGIYHGIKGRNATPTEYMLGDRAMSPLPLAMSMMVGTISPITIMGNIGEMYSYGTQLWMMDVGLAIGMLIVARMFIPIFYPLHMVSLYQYIEQRFKSRALRLSTVVITLMAAYLFIGFLLYPPSTFLVYFTGLAEIPNIIIMGVVCGLYSAFGGVKAVVHTDVVQSVVMLVGVLAIVVQGSIRVGGLSNAWEIATERGRIEFFNVNPDPYQRHSLWLTLTFGLFFSLSTYGVNQSQTQRTFCTGSVKQAQRVMYYAIVGMLLLRTLINLAGVVIFAFYADCDPLTLGGKKTSNLSVTVSYVLMDLTAIPGLAGLFVASIYAAVLSSVSTQVNSMTALLWEDFLKNLKQFSTWSEVKVTRLQKLLVFLTSIVGICLSLMVTKAPAFITLLFRITGAISGPMIGLFLTGLYLPWVPGKSAGLGFIIGILLSVWIVTGQLTTQEDPPYLEMSHAGCLLSEGANTTAITTTPLSSLLNSTLHNDFVSPSTTDANLILISPDDDDESTVGSMDWLYGLSYCLNYCWGTVSCILFAIVSTLLSGWNNTETVDEKLIAPNAWLVFTKLPLPSFAPPLQKLLRRYRTHSDRKGAEYTDAKLQACDGEMVPMKSPA</sequence>